<evidence type="ECO:0000313" key="11">
    <source>
        <dbReference type="EnsemblPlants" id="TraesCS2B02G587400.1"/>
    </source>
</evidence>
<keyword evidence="4" id="KW-0547">Nucleotide-binding</keyword>
<comment type="similarity">
    <text evidence="1">Belongs to the disease resistance NB-LRR family.</text>
</comment>
<name>A0A3B6CGG3_WHEAT</name>
<dbReference type="SUPFAM" id="SSF52047">
    <property type="entry name" value="RNI-like"/>
    <property type="match status" value="1"/>
</dbReference>
<dbReference type="GO" id="GO:0043531">
    <property type="term" value="F:ADP binding"/>
    <property type="evidence" value="ECO:0007669"/>
    <property type="project" value="InterPro"/>
</dbReference>
<reference evidence="11" key="1">
    <citation type="submission" date="2018-08" db="EMBL/GenBank/DDBJ databases">
        <authorList>
            <person name="Rossello M."/>
        </authorList>
    </citation>
    <scope>NUCLEOTIDE SEQUENCE [LARGE SCALE GENOMIC DNA]</scope>
    <source>
        <strain evidence="11">cv. Chinese Spring</strain>
    </source>
</reference>
<accession>A0A3B6CGG3</accession>
<keyword evidence="3" id="KW-0677">Repeat</keyword>
<evidence type="ECO:0000259" key="7">
    <source>
        <dbReference type="Pfam" id="PF00931"/>
    </source>
</evidence>
<feature type="domain" description="Disease resistance protein winged helix" evidence="9">
    <location>
        <begin position="465"/>
        <end position="529"/>
    </location>
</feature>
<evidence type="ECO:0000256" key="2">
    <source>
        <dbReference type="ARBA" id="ARBA00022614"/>
    </source>
</evidence>
<dbReference type="OrthoDB" id="686736at2759"/>
<evidence type="ECO:0000256" key="4">
    <source>
        <dbReference type="ARBA" id="ARBA00022741"/>
    </source>
</evidence>
<keyword evidence="5" id="KW-0611">Plant defense</keyword>
<dbReference type="PANTHER" id="PTHR36766">
    <property type="entry name" value="PLANT BROAD-SPECTRUM MILDEW RESISTANCE PROTEIN RPW8"/>
    <property type="match status" value="1"/>
</dbReference>
<dbReference type="SMR" id="A0A3B6CGG3"/>
<dbReference type="GeneID" id="123047382"/>
<evidence type="ECO:0000256" key="1">
    <source>
        <dbReference type="ARBA" id="ARBA00008894"/>
    </source>
</evidence>
<dbReference type="Pfam" id="PF25019">
    <property type="entry name" value="LRR_R13L1-DRL21"/>
    <property type="match status" value="1"/>
</dbReference>
<gene>
    <name evidence="11" type="primary">LOC123047382</name>
</gene>
<dbReference type="Gene3D" id="3.80.10.10">
    <property type="entry name" value="Ribonuclease Inhibitor"/>
    <property type="match status" value="3"/>
</dbReference>
<keyword evidence="2" id="KW-0433">Leucine-rich repeat</keyword>
<reference evidence="11" key="2">
    <citation type="submission" date="2018-10" db="UniProtKB">
        <authorList>
            <consortium name="EnsemblPlants"/>
        </authorList>
    </citation>
    <scope>IDENTIFICATION</scope>
</reference>
<organism evidence="11">
    <name type="scientific">Triticum aestivum</name>
    <name type="common">Wheat</name>
    <dbReference type="NCBI Taxonomy" id="4565"/>
    <lineage>
        <taxon>Eukaryota</taxon>
        <taxon>Viridiplantae</taxon>
        <taxon>Streptophyta</taxon>
        <taxon>Embryophyta</taxon>
        <taxon>Tracheophyta</taxon>
        <taxon>Spermatophyta</taxon>
        <taxon>Magnoliopsida</taxon>
        <taxon>Liliopsida</taxon>
        <taxon>Poales</taxon>
        <taxon>Poaceae</taxon>
        <taxon>BOP clade</taxon>
        <taxon>Pooideae</taxon>
        <taxon>Triticodae</taxon>
        <taxon>Triticeae</taxon>
        <taxon>Triticinae</taxon>
        <taxon>Triticum</taxon>
    </lineage>
</organism>
<dbReference type="Gene3D" id="3.40.50.300">
    <property type="entry name" value="P-loop containing nucleotide triphosphate hydrolases"/>
    <property type="match status" value="1"/>
</dbReference>
<evidence type="ECO:0000256" key="3">
    <source>
        <dbReference type="ARBA" id="ARBA00022737"/>
    </source>
</evidence>
<dbReference type="Gramene" id="TraesCS2B03G1472300.1">
    <property type="protein sequence ID" value="TraesCS2B03G1472300.1.CDS"/>
    <property type="gene ID" value="TraesCS2B03G1472300"/>
</dbReference>
<evidence type="ECO:0000313" key="12">
    <source>
        <dbReference type="Proteomes" id="UP000019116"/>
    </source>
</evidence>
<dbReference type="InterPro" id="IPR027417">
    <property type="entry name" value="P-loop_NTPase"/>
</dbReference>
<dbReference type="RefSeq" id="XP_044326855.1">
    <property type="nucleotide sequence ID" value="XM_044470920.1"/>
</dbReference>
<evidence type="ECO:0000259" key="10">
    <source>
        <dbReference type="Pfam" id="PF25019"/>
    </source>
</evidence>
<dbReference type="SUPFAM" id="SSF52540">
    <property type="entry name" value="P-loop containing nucleoside triphosphate hydrolases"/>
    <property type="match status" value="1"/>
</dbReference>
<dbReference type="InterPro" id="IPR041118">
    <property type="entry name" value="Rx_N"/>
</dbReference>
<evidence type="ECO:0000259" key="9">
    <source>
        <dbReference type="Pfam" id="PF23559"/>
    </source>
</evidence>
<dbReference type="InterPro" id="IPR056789">
    <property type="entry name" value="LRR_R13L1-DRL21"/>
</dbReference>
<dbReference type="EnsemblPlants" id="TraesCS2B02G587400.1">
    <property type="protein sequence ID" value="TraesCS2B02G587400.1"/>
    <property type="gene ID" value="TraesCS2B02G587400"/>
</dbReference>
<dbReference type="InterPro" id="IPR042197">
    <property type="entry name" value="Apaf_helical"/>
</dbReference>
<feature type="domain" description="Disease resistance N-terminal" evidence="8">
    <location>
        <begin position="47"/>
        <end position="108"/>
    </location>
</feature>
<feature type="domain" description="NB-ARC" evidence="7">
    <location>
        <begin position="225"/>
        <end position="374"/>
    </location>
</feature>
<dbReference type="Gramene" id="TraesCS2B02G587400.1">
    <property type="protein sequence ID" value="TraesCS2B02G587400.1"/>
    <property type="gene ID" value="TraesCS2B02G587400"/>
</dbReference>
<dbReference type="GO" id="GO:0006952">
    <property type="term" value="P:defense response"/>
    <property type="evidence" value="ECO:0007669"/>
    <property type="project" value="UniProtKB-KW"/>
</dbReference>
<dbReference type="InterPro" id="IPR002182">
    <property type="entry name" value="NB-ARC"/>
</dbReference>
<evidence type="ECO:0008006" key="13">
    <source>
        <dbReference type="Google" id="ProtNLM"/>
    </source>
</evidence>
<dbReference type="GO" id="GO:0005524">
    <property type="term" value="F:ATP binding"/>
    <property type="evidence" value="ECO:0007669"/>
    <property type="project" value="UniProtKB-KW"/>
</dbReference>
<feature type="domain" description="R13L1/DRL21-like LRR repeat region" evidence="10">
    <location>
        <begin position="693"/>
        <end position="822"/>
    </location>
</feature>
<dbReference type="InterPro" id="IPR036388">
    <property type="entry name" value="WH-like_DNA-bd_sf"/>
</dbReference>
<sequence>MSLSAVIGAIGGINECVTFGQWAKSTISSLHSRWSGSQEEDLQDRALKLETGLKLLRDTLPTMHDLINKAEWRSHDDGVASLLPNLKDAVYDAEDLLDEFTWYEKKVQVEGDASHSPFIDFFNTVIQGSFNKLDSIQSRLSHLSSQMESIGLHGVEQHFDKLVRPESISCLPRKGKNIFIGRDKELKRVLGFLNVLKRKRATSSINASTSTSTSNPANNESSLPVSVIGGIGGVGKTTLAQHIFSHEKVQSQFEKRIWICVSDDFDAKRLTKEVIQSFTGVVPTTESSLESLQNALKKHVNNKRLLIVLDDVWDDALKENGQRWEQFYAPFCSVQEGSAMLVTTRCPNVAKDVCTTGTVILESLEDGAFRKFFKLCMFGSEDSSNHPDLERIGESILPKLKGSPLAAITLGRMLKAIPEVSRWNSILESEPWAWKQKETDILPALRLSYIYLPFYLKPCFAFCALYPKDYKFEKAKLAEIWVAEGFVEPQGGVPIQDVSCQYFEDLVAQSFFQEVNGGYVIHDLLHDMAQMVSKHDCFILRNKSDFDKVPQNVRHLYVLPSSDFDESNLPSLCKYTKLRTLICKKSLGRNACIVMGRWCTELLHMRVMSYAFTDMLPDNIGNWKNLRYLEISRPCYLKKIPSTFCWLYNMQIFYAKKCQMEMPGDFGKLISLQKFESNGLTLDSANKGGNGVRSIKNLNQIRGYLVINNLGALSKDQAAEAELKNKEYLDRLTLNMHMPRVLGYPLSHTIQNREVLEVLQPPISLKFLVLENYGGSSLPSWFQPQNLPSLESLTFVRCDGLNSINLNEILAFLSLTDLTIEWCKNISSLEDLLHQGYVPSIKKIGIRNCKILPSIPTEKFRDLQFLEDLWISECPNIRLQRLVSQSLKKLGLWGSGLFCNIDCCSLTEFTVSCKSITYIQLQTWSLPALQSLEISCGSLTSIGDSPNSSISAGTGSIRAFSSLKVIAISRCAKLPTLDDLLTQEYLPAIEKIEISYCLKLKSLPAERFGSFPYLKHLKIYSCPSLEWQRGLVLPTYLQSLCLMECGDISPYVPGCLQNLTSLVSLEIGGCNGITSIPSNIWYNNHVSLQKLVIENCPGLVSIGGAEALANIKEVKICGCPNLANEEQINRRSGPSTRRIWRTR</sequence>
<dbReference type="Gene3D" id="1.10.8.430">
    <property type="entry name" value="Helical domain of apoptotic protease-activating factors"/>
    <property type="match status" value="1"/>
</dbReference>
<dbReference type="Gramene" id="TraesLDM2B03G01066740.1">
    <property type="protein sequence ID" value="TraesLDM2B03G01066740.1"/>
    <property type="gene ID" value="TraesLDM2B03G01066740"/>
</dbReference>
<dbReference type="OMA" id="IGGINEC"/>
<protein>
    <recommendedName>
        <fullName evidence="13">NB-ARC domain-containing protein</fullName>
    </recommendedName>
</protein>
<proteinExistence type="inferred from homology"/>
<dbReference type="SUPFAM" id="SSF52058">
    <property type="entry name" value="L domain-like"/>
    <property type="match status" value="1"/>
</dbReference>
<dbReference type="PRINTS" id="PR00364">
    <property type="entry name" value="DISEASERSIST"/>
</dbReference>
<dbReference type="InterPro" id="IPR058922">
    <property type="entry name" value="WHD_DRP"/>
</dbReference>
<dbReference type="Pfam" id="PF23559">
    <property type="entry name" value="WHD_DRP"/>
    <property type="match status" value="1"/>
</dbReference>
<dbReference type="PANTHER" id="PTHR36766:SF40">
    <property type="entry name" value="DISEASE RESISTANCE PROTEIN RGA3"/>
    <property type="match status" value="1"/>
</dbReference>
<dbReference type="Proteomes" id="UP000019116">
    <property type="component" value="Chromosome 2B"/>
</dbReference>
<dbReference type="Pfam" id="PF00931">
    <property type="entry name" value="NB-ARC"/>
    <property type="match status" value="1"/>
</dbReference>
<dbReference type="Pfam" id="PF18052">
    <property type="entry name" value="Rx_N"/>
    <property type="match status" value="1"/>
</dbReference>
<evidence type="ECO:0000256" key="6">
    <source>
        <dbReference type="ARBA" id="ARBA00022840"/>
    </source>
</evidence>
<dbReference type="Gene3D" id="1.10.10.10">
    <property type="entry name" value="Winged helix-like DNA-binding domain superfamily/Winged helix DNA-binding domain"/>
    <property type="match status" value="1"/>
</dbReference>
<dbReference type="InterPro" id="IPR032675">
    <property type="entry name" value="LRR_dom_sf"/>
</dbReference>
<evidence type="ECO:0000256" key="5">
    <source>
        <dbReference type="ARBA" id="ARBA00022821"/>
    </source>
</evidence>
<evidence type="ECO:0000259" key="8">
    <source>
        <dbReference type="Pfam" id="PF18052"/>
    </source>
</evidence>
<keyword evidence="12" id="KW-1185">Reference proteome</keyword>
<dbReference type="AlphaFoldDB" id="A0A3B6CGG3"/>
<dbReference type="GO" id="GO:0051707">
    <property type="term" value="P:response to other organism"/>
    <property type="evidence" value="ECO:0007669"/>
    <property type="project" value="UniProtKB-ARBA"/>
</dbReference>
<dbReference type="STRING" id="4565.A0A3B6CGG3"/>
<dbReference type="Gene3D" id="1.20.5.4130">
    <property type="match status" value="1"/>
</dbReference>
<keyword evidence="6" id="KW-0067">ATP-binding</keyword>